<evidence type="ECO:0000313" key="1">
    <source>
        <dbReference type="EMBL" id="KAF6466026.1"/>
    </source>
</evidence>
<dbReference type="EMBL" id="JACASE010000005">
    <property type="protein sequence ID" value="KAF6466026.1"/>
    <property type="molecule type" value="Genomic_DNA"/>
</dbReference>
<dbReference type="AlphaFoldDB" id="A0A7J8H189"/>
<keyword evidence="2" id="KW-1185">Reference proteome</keyword>
<reference evidence="1 2" key="1">
    <citation type="journal article" date="2020" name="Nature">
        <title>Six reference-quality genomes reveal evolution of bat adaptations.</title>
        <authorList>
            <person name="Jebb D."/>
            <person name="Huang Z."/>
            <person name="Pippel M."/>
            <person name="Hughes G.M."/>
            <person name="Lavrichenko K."/>
            <person name="Devanna P."/>
            <person name="Winkler S."/>
            <person name="Jermiin L.S."/>
            <person name="Skirmuntt E.C."/>
            <person name="Katzourakis A."/>
            <person name="Burkitt-Gray L."/>
            <person name="Ray D.A."/>
            <person name="Sullivan K.A.M."/>
            <person name="Roscito J.G."/>
            <person name="Kirilenko B.M."/>
            <person name="Davalos L.M."/>
            <person name="Corthals A.P."/>
            <person name="Power M.L."/>
            <person name="Jones G."/>
            <person name="Ransome R.D."/>
            <person name="Dechmann D.K.N."/>
            <person name="Locatelli A.G."/>
            <person name="Puechmaille S.J."/>
            <person name="Fedrigo O."/>
            <person name="Jarvis E.D."/>
            <person name="Hiller M."/>
            <person name="Vernes S.C."/>
            <person name="Myers E.W."/>
            <person name="Teeling E.C."/>
        </authorList>
    </citation>
    <scope>NUCLEOTIDE SEQUENCE [LARGE SCALE GENOMIC DNA]</scope>
    <source>
        <strain evidence="1">MRouAeg1</strain>
        <tissue evidence="1">Muscle</tissue>
    </source>
</reference>
<name>A0A7J8H189_ROUAE</name>
<gene>
    <name evidence="1" type="ORF">HJG63_011357</name>
</gene>
<dbReference type="Proteomes" id="UP000593571">
    <property type="component" value="Unassembled WGS sequence"/>
</dbReference>
<organism evidence="1 2">
    <name type="scientific">Rousettus aegyptiacus</name>
    <name type="common">Egyptian fruit bat</name>
    <name type="synonym">Pteropus aegyptiacus</name>
    <dbReference type="NCBI Taxonomy" id="9407"/>
    <lineage>
        <taxon>Eukaryota</taxon>
        <taxon>Metazoa</taxon>
        <taxon>Chordata</taxon>
        <taxon>Craniata</taxon>
        <taxon>Vertebrata</taxon>
        <taxon>Euteleostomi</taxon>
        <taxon>Mammalia</taxon>
        <taxon>Eutheria</taxon>
        <taxon>Laurasiatheria</taxon>
        <taxon>Chiroptera</taxon>
        <taxon>Yinpterochiroptera</taxon>
        <taxon>Pteropodoidea</taxon>
        <taxon>Pteropodidae</taxon>
        <taxon>Rousettinae</taxon>
        <taxon>Rousettus</taxon>
    </lineage>
</organism>
<evidence type="ECO:0000313" key="2">
    <source>
        <dbReference type="Proteomes" id="UP000593571"/>
    </source>
</evidence>
<proteinExistence type="predicted"/>
<sequence>MSFTESGEVPETISADCSGPACPVRGLGDGGQQASRRTPSCWQRSLSAGSSESAHIEIRHVANPAMRCKLRGGGRMELRSLQLRFHPWQCANVLECPAASVARGRGFPGGWHHDIWQVCSVTTTASTVAPSDNKGIGD</sequence>
<protein>
    <submittedName>
        <fullName evidence="1">Uncharacterized protein</fullName>
    </submittedName>
</protein>
<accession>A0A7J8H189</accession>
<comment type="caution">
    <text evidence="1">The sequence shown here is derived from an EMBL/GenBank/DDBJ whole genome shotgun (WGS) entry which is preliminary data.</text>
</comment>